<dbReference type="GO" id="GO:0016180">
    <property type="term" value="P:snRNA processing"/>
    <property type="evidence" value="ECO:0007669"/>
    <property type="project" value="TreeGrafter"/>
</dbReference>
<evidence type="ECO:0000259" key="3">
    <source>
        <dbReference type="Pfam" id="PF24493"/>
    </source>
</evidence>
<evidence type="ECO:0008006" key="7">
    <source>
        <dbReference type="Google" id="ProtNLM"/>
    </source>
</evidence>
<dbReference type="Pfam" id="PF25458">
    <property type="entry name" value="INTS4_C"/>
    <property type="match status" value="1"/>
</dbReference>
<dbReference type="PANTHER" id="PTHR20938">
    <property type="entry name" value="INTEGRATOR COMPLEX SUBUNIT 4"/>
    <property type="match status" value="1"/>
</dbReference>
<dbReference type="EMBL" id="OU900102">
    <property type="protein sequence ID" value="CAG9865327.1"/>
    <property type="molecule type" value="Genomic_DNA"/>
</dbReference>
<proteinExistence type="predicted"/>
<sequence>MVLRLCLNVYGDKKNRNVLKKRALAEYSQTIQETAVAPLKKLRLVKKSESPTNNFLNVLNLLDYCKTSRDVLKLLLQASETDLNPSEAPDAVKKLSEHFKNEKESSVRVKILSLLSEIGIENTSEIITIVEETISLIKNDSSHKVIAQGMNTILKLGKLLADPPATFHAKLVEVAKLYLKDTNHSVKCKCLEIIGAYSPHTDNEHTEKLVQLIQSYFNHDDARVRCQAFKTIVALHERRFKINPNIYVDVCEASKDDYEIVRHVVLQLIWHLGNLYPENEILVADSDHEIRLIDDAFGKICNGVTDLSMNVRKLAVELLGSMKSVSPKFLCQTLDKKLMSNMRRKRTAHELAWENVVSGEWASGKKWADDAPKEVLDADSISLMSSGACGAFVHGLEDEFLEVRSAAVESLCQLSISNQHFANLALDFLVDMFNDEIEDVRLKAIDSLRRISEHIILRDDQLETILGALEDFCQEVRESLHRMLASCKMSTSAGLKMCVEKLLENLNRYPQDKRSTYRCLQRIGSQHPELVLPLVPQFLNIHPFFDTAEPDVDNPQYVCLLILILNAAQHSLTIIQLLEPHTLRHYLYLRDTLSQYVPVLNLSDSNLHSVSRPMSVPESLNFLNNVISNLDLAESNVRVHESLLETAREHLNRLSEMDSTVAGTAQFTALFISAHLEIFQILEKGFWANPSTLATQQSYNLKISIQNLLQLCLKLQYLFVGLGPSEQCAVKQLRLQALALNLVYVVKGSNASALAPCHHFLTVVEDMQKELAQAGIAPNHFTGSVFAELAQLEEPKPGTVARILIPVLCEAKVRKIPTPNVNVRMSSALILEPSNRTDTSLKFTAGLIMSVPFEAELRHLIDPGRVRLKIKYPDQRTQIVLPRPAHLKPLYYDGAEKDNEIGHNVRLLTSVLVSHQVWSEACDVEINVSLAIPEADIGKRKILGESTPTLLDLCKPIKVSVAPKPIKKTL</sequence>
<keyword evidence="2" id="KW-0539">Nucleus</keyword>
<comment type="subcellular location">
    <subcellularLocation>
        <location evidence="1">Nucleus</location>
    </subcellularLocation>
</comment>
<evidence type="ECO:0000313" key="5">
    <source>
        <dbReference type="EMBL" id="CAG9865327.1"/>
    </source>
</evidence>
<name>A0A9N9TZF6_PHYSR</name>
<gene>
    <name evidence="5" type="ORF">PHYEVI_LOCUS11563</name>
</gene>
<dbReference type="FunFam" id="1.25.10.10:FF:000728">
    <property type="entry name" value="Blast:Integrator complex subunit 4"/>
    <property type="match status" value="1"/>
</dbReference>
<dbReference type="Proteomes" id="UP001153712">
    <property type="component" value="Chromosome 9"/>
</dbReference>
<dbReference type="SUPFAM" id="SSF48371">
    <property type="entry name" value="ARM repeat"/>
    <property type="match status" value="1"/>
</dbReference>
<accession>A0A9N9TZF6</accession>
<dbReference type="Pfam" id="PF24493">
    <property type="entry name" value="INTS4_8HBD"/>
    <property type="match status" value="1"/>
</dbReference>
<organism evidence="5 6">
    <name type="scientific">Phyllotreta striolata</name>
    <name type="common">Striped flea beetle</name>
    <name type="synonym">Crioceris striolata</name>
    <dbReference type="NCBI Taxonomy" id="444603"/>
    <lineage>
        <taxon>Eukaryota</taxon>
        <taxon>Metazoa</taxon>
        <taxon>Ecdysozoa</taxon>
        <taxon>Arthropoda</taxon>
        <taxon>Hexapoda</taxon>
        <taxon>Insecta</taxon>
        <taxon>Pterygota</taxon>
        <taxon>Neoptera</taxon>
        <taxon>Endopterygota</taxon>
        <taxon>Coleoptera</taxon>
        <taxon>Polyphaga</taxon>
        <taxon>Cucujiformia</taxon>
        <taxon>Chrysomeloidea</taxon>
        <taxon>Chrysomelidae</taxon>
        <taxon>Galerucinae</taxon>
        <taxon>Alticini</taxon>
        <taxon>Phyllotreta</taxon>
    </lineage>
</organism>
<dbReference type="InterPro" id="IPR016024">
    <property type="entry name" value="ARM-type_fold"/>
</dbReference>
<dbReference type="OrthoDB" id="18190at2759"/>
<dbReference type="PANTHER" id="PTHR20938:SF0">
    <property type="entry name" value="INTEGRATOR COMPLEX SUBUNIT 4"/>
    <property type="match status" value="1"/>
</dbReference>
<dbReference type="InterPro" id="IPR011989">
    <property type="entry name" value="ARM-like"/>
</dbReference>
<evidence type="ECO:0000259" key="4">
    <source>
        <dbReference type="Pfam" id="PF25458"/>
    </source>
</evidence>
<feature type="domain" description="Integrator complex subunit 4/Protein SIEL C-terminal Ig-like" evidence="4">
    <location>
        <begin position="830"/>
        <end position="965"/>
    </location>
</feature>
<dbReference type="GO" id="GO:0032039">
    <property type="term" value="C:integrator complex"/>
    <property type="evidence" value="ECO:0007669"/>
    <property type="project" value="TreeGrafter"/>
</dbReference>
<evidence type="ECO:0000256" key="2">
    <source>
        <dbReference type="ARBA" id="ARBA00023242"/>
    </source>
</evidence>
<dbReference type="InterPro" id="IPR056235">
    <property type="entry name" value="INTS4_8HBD"/>
</dbReference>
<protein>
    <recommendedName>
        <fullName evidence="7">Integrator complex subunit 4</fullName>
    </recommendedName>
</protein>
<keyword evidence="6" id="KW-1185">Reference proteome</keyword>
<evidence type="ECO:0000256" key="1">
    <source>
        <dbReference type="ARBA" id="ARBA00004123"/>
    </source>
</evidence>
<dbReference type="InterPro" id="IPR057412">
    <property type="entry name" value="INTS4_C"/>
</dbReference>
<reference evidence="5" key="1">
    <citation type="submission" date="2022-01" db="EMBL/GenBank/DDBJ databases">
        <authorList>
            <person name="King R."/>
        </authorList>
    </citation>
    <scope>NUCLEOTIDE SEQUENCE</scope>
</reference>
<dbReference type="Gene3D" id="1.25.10.10">
    <property type="entry name" value="Leucine-rich Repeat Variant"/>
    <property type="match status" value="1"/>
</dbReference>
<feature type="domain" description="INTS4 8 helical bundle" evidence="3">
    <location>
        <begin position="621"/>
        <end position="820"/>
    </location>
</feature>
<dbReference type="AlphaFoldDB" id="A0A9N9TZF6"/>
<evidence type="ECO:0000313" key="6">
    <source>
        <dbReference type="Proteomes" id="UP001153712"/>
    </source>
</evidence>